<dbReference type="InterPro" id="IPR001609">
    <property type="entry name" value="Myosin_head_motor_dom-like"/>
</dbReference>
<dbReference type="PROSITE" id="PS51456">
    <property type="entry name" value="MYOSIN_MOTOR"/>
    <property type="match status" value="1"/>
</dbReference>
<keyword evidence="2" id="KW-0067">ATP-binding</keyword>
<evidence type="ECO:0000256" key="1">
    <source>
        <dbReference type="ARBA" id="ARBA00022741"/>
    </source>
</evidence>
<proteinExistence type="inferred from homology"/>
<dbReference type="PANTHER" id="PTHR13140">
    <property type="entry name" value="MYOSIN"/>
    <property type="match status" value="1"/>
</dbReference>
<keyword evidence="3 6" id="KW-0518">Myosin</keyword>
<dbReference type="GO" id="GO:0016459">
    <property type="term" value="C:myosin complex"/>
    <property type="evidence" value="ECO:0007669"/>
    <property type="project" value="UniProtKB-KW"/>
</dbReference>
<feature type="non-terminal residue" evidence="8">
    <location>
        <position position="69"/>
    </location>
</feature>
<organism evidence="8 9">
    <name type="scientific">Cirrhinus mrigala</name>
    <name type="common">Mrigala</name>
    <dbReference type="NCBI Taxonomy" id="683832"/>
    <lineage>
        <taxon>Eukaryota</taxon>
        <taxon>Metazoa</taxon>
        <taxon>Chordata</taxon>
        <taxon>Craniata</taxon>
        <taxon>Vertebrata</taxon>
        <taxon>Euteleostomi</taxon>
        <taxon>Actinopterygii</taxon>
        <taxon>Neopterygii</taxon>
        <taxon>Teleostei</taxon>
        <taxon>Ostariophysi</taxon>
        <taxon>Cypriniformes</taxon>
        <taxon>Cyprinidae</taxon>
        <taxon>Labeoninae</taxon>
        <taxon>Labeonini</taxon>
        <taxon>Cirrhinus</taxon>
    </lineage>
</organism>
<name>A0ABD0NVX3_CIRMR</name>
<feature type="non-terminal residue" evidence="8">
    <location>
        <position position="1"/>
    </location>
</feature>
<evidence type="ECO:0000313" key="8">
    <source>
        <dbReference type="EMBL" id="KAL0165612.1"/>
    </source>
</evidence>
<comment type="caution">
    <text evidence="6">Lacks conserved residue(s) required for the propagation of feature annotation.</text>
</comment>
<evidence type="ECO:0000256" key="6">
    <source>
        <dbReference type="PROSITE-ProRule" id="PRU00782"/>
    </source>
</evidence>
<evidence type="ECO:0000256" key="5">
    <source>
        <dbReference type="ARBA" id="ARBA00023203"/>
    </source>
</evidence>
<protein>
    <recommendedName>
        <fullName evidence="7">Myosin motor domain-containing protein</fullName>
    </recommendedName>
</protein>
<evidence type="ECO:0000256" key="4">
    <source>
        <dbReference type="ARBA" id="ARBA00023175"/>
    </source>
</evidence>
<dbReference type="SUPFAM" id="SSF52540">
    <property type="entry name" value="P-loop containing nucleoside triphosphate hydrolases"/>
    <property type="match status" value="1"/>
</dbReference>
<dbReference type="PANTHER" id="PTHR13140:SF381">
    <property type="entry name" value="UNCONVENTIONAL MYOSIN-IG"/>
    <property type="match status" value="1"/>
</dbReference>
<dbReference type="InterPro" id="IPR036961">
    <property type="entry name" value="Kinesin_motor_dom_sf"/>
</dbReference>
<feature type="domain" description="Myosin motor" evidence="7">
    <location>
        <begin position="1"/>
        <end position="69"/>
    </location>
</feature>
<dbReference type="GO" id="GO:0003779">
    <property type="term" value="F:actin binding"/>
    <property type="evidence" value="ECO:0007669"/>
    <property type="project" value="UniProtKB-KW"/>
</dbReference>
<dbReference type="AlphaFoldDB" id="A0ABD0NVX3"/>
<evidence type="ECO:0000313" key="9">
    <source>
        <dbReference type="Proteomes" id="UP001529510"/>
    </source>
</evidence>
<keyword evidence="1" id="KW-0547">Nucleotide-binding</keyword>
<gene>
    <name evidence="8" type="ORF">M9458_037456</name>
</gene>
<keyword evidence="5 6" id="KW-0009">Actin-binding</keyword>
<dbReference type="GO" id="GO:0005524">
    <property type="term" value="F:ATP binding"/>
    <property type="evidence" value="ECO:0007669"/>
    <property type="project" value="UniProtKB-KW"/>
</dbReference>
<dbReference type="PRINTS" id="PR00193">
    <property type="entry name" value="MYOSINHEAVY"/>
</dbReference>
<keyword evidence="9" id="KW-1185">Reference proteome</keyword>
<reference evidence="8 9" key="1">
    <citation type="submission" date="2024-05" db="EMBL/GenBank/DDBJ databases">
        <title>Genome sequencing and assembly of Indian major carp, Cirrhinus mrigala (Hamilton, 1822).</title>
        <authorList>
            <person name="Mohindra V."/>
            <person name="Chowdhury L.M."/>
            <person name="Lal K."/>
            <person name="Jena J.K."/>
        </authorList>
    </citation>
    <scope>NUCLEOTIDE SEQUENCE [LARGE SCALE GENOMIC DNA]</scope>
    <source>
        <strain evidence="8">CM1030</strain>
        <tissue evidence="8">Blood</tissue>
    </source>
</reference>
<dbReference type="GO" id="GO:0048731">
    <property type="term" value="P:system development"/>
    <property type="evidence" value="ECO:0007669"/>
    <property type="project" value="UniProtKB-ARBA"/>
</dbReference>
<dbReference type="Pfam" id="PF00063">
    <property type="entry name" value="Myosin_head"/>
    <property type="match status" value="1"/>
</dbReference>
<dbReference type="Gene3D" id="3.40.850.10">
    <property type="entry name" value="Kinesin motor domain"/>
    <property type="match status" value="1"/>
</dbReference>
<keyword evidence="4" id="KW-0505">Motor protein</keyword>
<comment type="caution">
    <text evidence="8">The sequence shown here is derived from an EMBL/GenBank/DDBJ whole genome shotgun (WGS) entry which is preliminary data.</text>
</comment>
<evidence type="ECO:0000256" key="3">
    <source>
        <dbReference type="ARBA" id="ARBA00023123"/>
    </source>
</evidence>
<dbReference type="Proteomes" id="UP001529510">
    <property type="component" value="Unassembled WGS sequence"/>
</dbReference>
<dbReference type="InterPro" id="IPR027417">
    <property type="entry name" value="P-loop_NTPase"/>
</dbReference>
<sequence>FEKSRIYTFIGEVVVSVNPYKHLDIYGKEVIEDYRGRELYENPPHLYAVADAAYKAMKRRAKDTCIVIS</sequence>
<evidence type="ECO:0000259" key="7">
    <source>
        <dbReference type="PROSITE" id="PS51456"/>
    </source>
</evidence>
<evidence type="ECO:0000256" key="2">
    <source>
        <dbReference type="ARBA" id="ARBA00022840"/>
    </source>
</evidence>
<comment type="similarity">
    <text evidence="6">Belongs to the TRAFAC class myosin-kinesin ATPase superfamily. Myosin family.</text>
</comment>
<accession>A0ABD0NVX3</accession>
<dbReference type="EMBL" id="JAMKFB020000019">
    <property type="protein sequence ID" value="KAL0165612.1"/>
    <property type="molecule type" value="Genomic_DNA"/>
</dbReference>